<protein>
    <submittedName>
        <fullName evidence="1">Uncharacterized protein</fullName>
    </submittedName>
</protein>
<dbReference type="PANTHER" id="PTHR46068">
    <property type="entry name" value="PROTEIN CBG27172"/>
    <property type="match status" value="1"/>
</dbReference>
<keyword evidence="2" id="KW-1185">Reference proteome</keyword>
<organism evidence="1 2">
    <name type="scientific">Ancylostoma ceylanicum</name>
    <dbReference type="NCBI Taxonomy" id="53326"/>
    <lineage>
        <taxon>Eukaryota</taxon>
        <taxon>Metazoa</taxon>
        <taxon>Ecdysozoa</taxon>
        <taxon>Nematoda</taxon>
        <taxon>Chromadorea</taxon>
        <taxon>Rhabditida</taxon>
        <taxon>Rhabditina</taxon>
        <taxon>Rhabditomorpha</taxon>
        <taxon>Strongyloidea</taxon>
        <taxon>Ancylostomatidae</taxon>
        <taxon>Ancylostomatinae</taxon>
        <taxon>Ancylostoma</taxon>
    </lineage>
</organism>
<evidence type="ECO:0000313" key="2">
    <source>
        <dbReference type="Proteomes" id="UP000054495"/>
    </source>
</evidence>
<dbReference type="EMBL" id="KE124917">
    <property type="protein sequence ID" value="EPB75060.1"/>
    <property type="molecule type" value="Genomic_DNA"/>
</dbReference>
<name>A0A0D6LSL4_9BILA</name>
<proteinExistence type="predicted"/>
<gene>
    <name evidence="1" type="ORF">ANCCEY_05880</name>
</gene>
<sequence length="223" mass="25524">MIDRKDDLSLNKMAKQLNISRKSLQMTLKNELGLRSYRLLSGQILADQAKQNWMGKPKKLREFFKIPNLEKAVIQFCNSISGAAANSKEWSSTFRQNTDSLHFYEFCKGNSPESRLRVARIASSNVVVDTEPEMKPETSTDSYPLTNGGQIFSCWWLTWGNNMQENDRRIYGYNKGASQCTGNPPTLLLAERLTEKLANIRRSAIRFFKYYLINNIYGAVLTS</sequence>
<dbReference type="AlphaFoldDB" id="A0A0D6LSL4"/>
<dbReference type="Proteomes" id="UP000054495">
    <property type="component" value="Unassembled WGS sequence"/>
</dbReference>
<evidence type="ECO:0000313" key="1">
    <source>
        <dbReference type="EMBL" id="EPB75060.1"/>
    </source>
</evidence>
<reference evidence="1 2" key="1">
    <citation type="submission" date="2013-05" db="EMBL/GenBank/DDBJ databases">
        <title>Draft genome of the parasitic nematode Anyclostoma ceylanicum.</title>
        <authorList>
            <person name="Mitreva M."/>
        </authorList>
    </citation>
    <scope>NUCLEOTIDE SEQUENCE [LARGE SCALE GENOMIC DNA]</scope>
</reference>
<dbReference type="PANTHER" id="PTHR46068:SF1">
    <property type="entry name" value="TRANSPOSASE IS30-LIKE HTH DOMAIN-CONTAINING PROTEIN"/>
    <property type="match status" value="1"/>
</dbReference>
<accession>A0A0D6LSL4</accession>